<dbReference type="EMBL" id="NBNE01006718">
    <property type="protein sequence ID" value="OWZ01620.1"/>
    <property type="molecule type" value="Genomic_DNA"/>
</dbReference>
<keyword evidence="3" id="KW-0540">Nuclease</keyword>
<evidence type="ECO:0000256" key="2">
    <source>
        <dbReference type="ARBA" id="ARBA00022695"/>
    </source>
</evidence>
<gene>
    <name evidence="9" type="ORF">PHMEG_00026956</name>
</gene>
<dbReference type="PROSITE" id="PS50994">
    <property type="entry name" value="INTEGRASE"/>
    <property type="match status" value="1"/>
</dbReference>
<dbReference type="InterPro" id="IPR043502">
    <property type="entry name" value="DNA/RNA_pol_sf"/>
</dbReference>
<dbReference type="GO" id="GO:0016787">
    <property type="term" value="F:hydrolase activity"/>
    <property type="evidence" value="ECO:0007669"/>
    <property type="project" value="UniProtKB-KW"/>
</dbReference>
<evidence type="ECO:0000256" key="3">
    <source>
        <dbReference type="ARBA" id="ARBA00022722"/>
    </source>
</evidence>
<keyword evidence="1" id="KW-0808">Transferase</keyword>
<evidence type="ECO:0000313" key="10">
    <source>
        <dbReference type="Proteomes" id="UP000198211"/>
    </source>
</evidence>
<evidence type="ECO:0000256" key="6">
    <source>
        <dbReference type="ARBA" id="ARBA00022918"/>
    </source>
</evidence>
<feature type="compositionally biased region" description="Basic and acidic residues" evidence="7">
    <location>
        <begin position="1"/>
        <end position="12"/>
    </location>
</feature>
<dbReference type="Proteomes" id="UP000198211">
    <property type="component" value="Unassembled WGS sequence"/>
</dbReference>
<dbReference type="Gene3D" id="1.10.340.70">
    <property type="match status" value="1"/>
</dbReference>
<dbReference type="OrthoDB" id="8067401at2759"/>
<reference evidence="10" key="1">
    <citation type="submission" date="2017-03" db="EMBL/GenBank/DDBJ databases">
        <title>Phytopthora megakarya and P. palmivora, two closely related causual agents of cacao black pod achieved similar genome size and gene model numbers by different mechanisms.</title>
        <authorList>
            <person name="Ali S."/>
            <person name="Shao J."/>
            <person name="Larry D.J."/>
            <person name="Kronmiller B."/>
            <person name="Shen D."/>
            <person name="Strem M.D."/>
            <person name="Melnick R.L."/>
            <person name="Guiltinan M.J."/>
            <person name="Tyler B.M."/>
            <person name="Meinhardt L.W."/>
            <person name="Bailey B.A."/>
        </authorList>
    </citation>
    <scope>NUCLEOTIDE SEQUENCE [LARGE SCALE GENOMIC DNA]</scope>
    <source>
        <strain evidence="10">zdho120</strain>
    </source>
</reference>
<feature type="domain" description="Integrase catalytic" evidence="8">
    <location>
        <begin position="496"/>
        <end position="636"/>
    </location>
</feature>
<dbReference type="InterPro" id="IPR041373">
    <property type="entry name" value="RT_RNaseH"/>
</dbReference>
<dbReference type="InterPro" id="IPR001584">
    <property type="entry name" value="Integrase_cat-core"/>
</dbReference>
<feature type="region of interest" description="Disordered" evidence="7">
    <location>
        <begin position="1"/>
        <end position="32"/>
    </location>
</feature>
<dbReference type="Gene3D" id="3.30.420.10">
    <property type="entry name" value="Ribonuclease H-like superfamily/Ribonuclease H"/>
    <property type="match status" value="2"/>
</dbReference>
<keyword evidence="4" id="KW-0255">Endonuclease</keyword>
<evidence type="ECO:0000256" key="7">
    <source>
        <dbReference type="SAM" id="MobiDB-lite"/>
    </source>
</evidence>
<keyword evidence="5" id="KW-0378">Hydrolase</keyword>
<proteinExistence type="predicted"/>
<sequence>MDENDSIARDNDSPELQPLDGRPRSRRRPFSATSTRREIPVVIVYARDWAISASLMQEHNGIYHPVAFASRTLKMNELNYNVIEKEVLALLRILDLYYNLLVGGEVRGRLGQWPALLAPTKGEDEILGAIAASITPRSNMDDDLAAIVPRKEPKRRIQTPIPTVDREEELCVIRFDGSARVKRGGGTFSAIVWSLPGWRVVKARSGYLESLTVNEAEYNGLLLGLDMLGDLDRKRLVIFQLSDPASTGQDRLQSTRAGAMKQKALDRPRNWSDHELVHVKRDWNGSTDSLASAALQRQGGIEVQDLVTLKRLGEILIPKIETPVVRGAAVTTRASRVRTPAGVMQEDLIQKIRVDQIRQAQKEEVWIAGMKKYLSGSIADLTQEEARSYGKIAADNEVDEQDLLFYYPPKPRSGDDRDRLLRLVVPEMLQSDVLHHYHTTLKGRHQGVGRTYQRIRDHFHWRGLYRSVQRYVGECVDCETGKGKPAIRGESPGTLQATYPFQIIAMDHIPSLPRSRKGNNELLIWVDPFTGYVIAKASSSRSAQTVAESYEKCVFRQFGASEMIRYDREPGFISDFFRSFNKILGQRQRATMAYRPQANGAAERMVQTATRALKMYVRDLDQKDCVVKSVKLSPLD</sequence>
<evidence type="ECO:0000256" key="1">
    <source>
        <dbReference type="ARBA" id="ARBA00022679"/>
    </source>
</evidence>
<organism evidence="9 10">
    <name type="scientific">Phytophthora megakarya</name>
    <dbReference type="NCBI Taxonomy" id="4795"/>
    <lineage>
        <taxon>Eukaryota</taxon>
        <taxon>Sar</taxon>
        <taxon>Stramenopiles</taxon>
        <taxon>Oomycota</taxon>
        <taxon>Peronosporomycetes</taxon>
        <taxon>Peronosporales</taxon>
        <taxon>Peronosporaceae</taxon>
        <taxon>Phytophthora</taxon>
    </lineage>
</organism>
<dbReference type="SUPFAM" id="SSF56672">
    <property type="entry name" value="DNA/RNA polymerases"/>
    <property type="match status" value="1"/>
</dbReference>
<evidence type="ECO:0000256" key="5">
    <source>
        <dbReference type="ARBA" id="ARBA00022801"/>
    </source>
</evidence>
<dbReference type="SUPFAM" id="SSF53098">
    <property type="entry name" value="Ribonuclease H-like"/>
    <property type="match status" value="2"/>
</dbReference>
<dbReference type="PANTHER" id="PTHR37984">
    <property type="entry name" value="PROTEIN CBG26694"/>
    <property type="match status" value="1"/>
</dbReference>
<evidence type="ECO:0000256" key="4">
    <source>
        <dbReference type="ARBA" id="ARBA00022759"/>
    </source>
</evidence>
<dbReference type="PANTHER" id="PTHR37984:SF5">
    <property type="entry name" value="PROTEIN NYNRIN-LIKE"/>
    <property type="match status" value="1"/>
</dbReference>
<dbReference type="Pfam" id="PF17921">
    <property type="entry name" value="Integrase_H2C2"/>
    <property type="match status" value="1"/>
</dbReference>
<dbReference type="AlphaFoldDB" id="A0A225VAY9"/>
<dbReference type="InterPro" id="IPR041588">
    <property type="entry name" value="Integrase_H2C2"/>
</dbReference>
<dbReference type="GO" id="GO:0015074">
    <property type="term" value="P:DNA integration"/>
    <property type="evidence" value="ECO:0007669"/>
    <property type="project" value="InterPro"/>
</dbReference>
<accession>A0A225VAY9</accession>
<evidence type="ECO:0000259" key="8">
    <source>
        <dbReference type="PROSITE" id="PS50994"/>
    </source>
</evidence>
<dbReference type="GO" id="GO:0004519">
    <property type="term" value="F:endonuclease activity"/>
    <property type="evidence" value="ECO:0007669"/>
    <property type="project" value="UniProtKB-KW"/>
</dbReference>
<keyword evidence="6 9" id="KW-0695">RNA-directed DNA polymerase</keyword>
<feature type="non-terminal residue" evidence="9">
    <location>
        <position position="636"/>
    </location>
</feature>
<keyword evidence="10" id="KW-1185">Reference proteome</keyword>
<dbReference type="InterPro" id="IPR012337">
    <property type="entry name" value="RNaseH-like_sf"/>
</dbReference>
<dbReference type="InterPro" id="IPR036397">
    <property type="entry name" value="RNaseH_sf"/>
</dbReference>
<dbReference type="InterPro" id="IPR050951">
    <property type="entry name" value="Retrovirus_Pol_polyprotein"/>
</dbReference>
<dbReference type="Pfam" id="PF17917">
    <property type="entry name" value="RT_RNaseH"/>
    <property type="match status" value="1"/>
</dbReference>
<protein>
    <submittedName>
        <fullName evidence="9">Reverse transcriptase</fullName>
    </submittedName>
</protein>
<dbReference type="GO" id="GO:0003676">
    <property type="term" value="F:nucleic acid binding"/>
    <property type="evidence" value="ECO:0007669"/>
    <property type="project" value="InterPro"/>
</dbReference>
<dbReference type="FunFam" id="1.10.340.70:FF:000001">
    <property type="entry name" value="Retrovirus-related Pol polyprotein from transposon gypsy-like Protein"/>
    <property type="match status" value="1"/>
</dbReference>
<keyword evidence="2" id="KW-0548">Nucleotidyltransferase</keyword>
<evidence type="ECO:0000313" key="9">
    <source>
        <dbReference type="EMBL" id="OWZ01620.1"/>
    </source>
</evidence>
<name>A0A225VAY9_9STRA</name>
<comment type="caution">
    <text evidence="9">The sequence shown here is derived from an EMBL/GenBank/DDBJ whole genome shotgun (WGS) entry which is preliminary data.</text>
</comment>
<dbReference type="GO" id="GO:0003964">
    <property type="term" value="F:RNA-directed DNA polymerase activity"/>
    <property type="evidence" value="ECO:0007669"/>
    <property type="project" value="UniProtKB-KW"/>
</dbReference>